<gene>
    <name evidence="3" type="ORF">ElyMa_004690100</name>
</gene>
<dbReference type="PANTHER" id="PTHR46599">
    <property type="entry name" value="PIGGYBAC TRANSPOSABLE ELEMENT-DERIVED PROTEIN 4"/>
    <property type="match status" value="1"/>
</dbReference>
<dbReference type="Proteomes" id="UP000762676">
    <property type="component" value="Unassembled WGS sequence"/>
</dbReference>
<dbReference type="AlphaFoldDB" id="A0AAV4I9L1"/>
<dbReference type="Pfam" id="PF13843">
    <property type="entry name" value="DDE_Tnp_1_7"/>
    <property type="match status" value="1"/>
</dbReference>
<feature type="region of interest" description="Disordered" evidence="1">
    <location>
        <begin position="1"/>
        <end position="43"/>
    </location>
</feature>
<dbReference type="InterPro" id="IPR029526">
    <property type="entry name" value="PGBD"/>
</dbReference>
<feature type="compositionally biased region" description="Polar residues" evidence="1">
    <location>
        <begin position="16"/>
        <end position="39"/>
    </location>
</feature>
<keyword evidence="4" id="KW-1185">Reference proteome</keyword>
<comment type="caution">
    <text evidence="3">The sequence shown here is derived from an EMBL/GenBank/DDBJ whole genome shotgun (WGS) entry which is preliminary data.</text>
</comment>
<evidence type="ECO:0000259" key="2">
    <source>
        <dbReference type="Pfam" id="PF13843"/>
    </source>
</evidence>
<organism evidence="3 4">
    <name type="scientific">Elysia marginata</name>
    <dbReference type="NCBI Taxonomy" id="1093978"/>
    <lineage>
        <taxon>Eukaryota</taxon>
        <taxon>Metazoa</taxon>
        <taxon>Spiralia</taxon>
        <taxon>Lophotrochozoa</taxon>
        <taxon>Mollusca</taxon>
        <taxon>Gastropoda</taxon>
        <taxon>Heterobranchia</taxon>
        <taxon>Euthyneura</taxon>
        <taxon>Panpulmonata</taxon>
        <taxon>Sacoglossa</taxon>
        <taxon>Placobranchoidea</taxon>
        <taxon>Plakobranchidae</taxon>
        <taxon>Elysia</taxon>
    </lineage>
</organism>
<reference evidence="3 4" key="1">
    <citation type="journal article" date="2021" name="Elife">
        <title>Chloroplast acquisition without the gene transfer in kleptoplastic sea slugs, Plakobranchus ocellatus.</title>
        <authorList>
            <person name="Maeda T."/>
            <person name="Takahashi S."/>
            <person name="Yoshida T."/>
            <person name="Shimamura S."/>
            <person name="Takaki Y."/>
            <person name="Nagai Y."/>
            <person name="Toyoda A."/>
            <person name="Suzuki Y."/>
            <person name="Arimoto A."/>
            <person name="Ishii H."/>
            <person name="Satoh N."/>
            <person name="Nishiyama T."/>
            <person name="Hasebe M."/>
            <person name="Maruyama T."/>
            <person name="Minagawa J."/>
            <person name="Obokata J."/>
            <person name="Shigenobu S."/>
        </authorList>
    </citation>
    <scope>NUCLEOTIDE SEQUENCE [LARGE SCALE GENOMIC DNA]</scope>
</reference>
<feature type="domain" description="PiggyBac transposable element-derived protein" evidence="2">
    <location>
        <begin position="70"/>
        <end position="311"/>
    </location>
</feature>
<name>A0AAV4I9L1_9GAST</name>
<dbReference type="PANTHER" id="PTHR46599:SF3">
    <property type="entry name" value="PIGGYBAC TRANSPOSABLE ELEMENT-DERIVED PROTEIN 4"/>
    <property type="match status" value="1"/>
</dbReference>
<feature type="compositionally biased region" description="Basic and acidic residues" evidence="1">
    <location>
        <begin position="1"/>
        <end position="10"/>
    </location>
</feature>
<sequence length="318" mass="35834">MGDHSDKESLVLDSNAGDTSNESVDSDGSITTDPSQVGSESEDEGGVAAGVWLPILGEDNNTVPERNDPRYKTNKIQLLIDHFNHVFLYHYQPFQDISIDESLVGYKGKTPHLRQYMPNKHHARFGIKLWCLCDASNGYLIKFEVYKGAIDANERGPEGFTHNLCMRLLRTSNLLNRGYHVGLDNHFSSPALFLELFHQHQTTSTVRRNRKGLPAAVKKPSNLTNQQVCERRKGPLLAVAFKDGSKTPILHSTFTAAGYGTKINKRNQEIRKLKCVIKYNSSMGGVDLSDARLCAYLAERRTLKWKLKWYFLYLAGLC</sequence>
<evidence type="ECO:0000256" key="1">
    <source>
        <dbReference type="SAM" id="MobiDB-lite"/>
    </source>
</evidence>
<evidence type="ECO:0000313" key="3">
    <source>
        <dbReference type="EMBL" id="GFS05769.1"/>
    </source>
</evidence>
<evidence type="ECO:0000313" key="4">
    <source>
        <dbReference type="Proteomes" id="UP000762676"/>
    </source>
</evidence>
<dbReference type="EMBL" id="BMAT01009404">
    <property type="protein sequence ID" value="GFS05769.1"/>
    <property type="molecule type" value="Genomic_DNA"/>
</dbReference>
<proteinExistence type="predicted"/>
<protein>
    <submittedName>
        <fullName evidence="3">PiggyBac transposable element-derived protein 4</fullName>
    </submittedName>
</protein>
<accession>A0AAV4I9L1</accession>